<dbReference type="Pfam" id="PF00232">
    <property type="entry name" value="Glyco_hydro_1"/>
    <property type="match status" value="1"/>
</dbReference>
<dbReference type="Gene3D" id="3.20.20.80">
    <property type="entry name" value="Glycosidases"/>
    <property type="match status" value="1"/>
</dbReference>
<evidence type="ECO:0000313" key="7">
    <source>
        <dbReference type="EMBL" id="OGH88954.1"/>
    </source>
</evidence>
<evidence type="ECO:0000256" key="4">
    <source>
        <dbReference type="PROSITE-ProRule" id="PRU10055"/>
    </source>
</evidence>
<organism evidence="7 8">
    <name type="scientific">Candidatus Magasanikbacteria bacterium RIFOXYD2_FULL_36_9</name>
    <dbReference type="NCBI Taxonomy" id="1798707"/>
    <lineage>
        <taxon>Bacteria</taxon>
        <taxon>Candidatus Magasanikiibacteriota</taxon>
    </lineage>
</organism>
<proteinExistence type="inferred from homology"/>
<dbReference type="AlphaFoldDB" id="A0A1F6NZ69"/>
<evidence type="ECO:0000313" key="8">
    <source>
        <dbReference type="Proteomes" id="UP000178490"/>
    </source>
</evidence>
<evidence type="ECO:0000256" key="6">
    <source>
        <dbReference type="RuleBase" id="RU004468"/>
    </source>
</evidence>
<sequence length="402" mass="47893">MQPDLKFPQQFFWGCATSAHQIEGGLTNDWSEWEKSPARLKKLSDKKLNHFEFISGAAANSFENNNADIACMNEMNLNGYRFSIDWSRIEPENGKFNQEALNYYLDFIKKLRAHHIEPFVTLWHWPLPIWLKNLGGWESKEIVKYFDRFAKIVATHLNSEVNFWTTLNEPTVYAGMSYLTGEWPPQKKNPLAYWNVLSNLIKAHRRVYCTLKSIDQNNQVGIANHLIYFEPYKNRLHNQLLKKIINWWMNERFINKTKDYQDYIGLNYYFHHQINFGFHNNHKYEKSSDLDWGLHPEGIYHLLKELKKYNKPIYITENGLADKGDQHRSWYIGEILKNVHRAIDEGVSVKGYFHWSLIDNFEWAYGIHPRFGLYEVNYQTFERRPRSSAQYYADICKNNRVI</sequence>
<dbReference type="Proteomes" id="UP000178490">
    <property type="component" value="Unassembled WGS sequence"/>
</dbReference>
<dbReference type="PANTHER" id="PTHR10353:SF209">
    <property type="entry name" value="GALACTOLIPID GALACTOSYLTRANSFERASE SFR2, CHLOROPLASTIC"/>
    <property type="match status" value="1"/>
</dbReference>
<comment type="caution">
    <text evidence="7">The sequence shown here is derived from an EMBL/GenBank/DDBJ whole genome shotgun (WGS) entry which is preliminary data.</text>
</comment>
<dbReference type="PROSITE" id="PS00653">
    <property type="entry name" value="GLYCOSYL_HYDROL_F1_2"/>
    <property type="match status" value="1"/>
</dbReference>
<evidence type="ECO:0008006" key="9">
    <source>
        <dbReference type="Google" id="ProtNLM"/>
    </source>
</evidence>
<keyword evidence="2 6" id="KW-0378">Hydrolase</keyword>
<reference evidence="7 8" key="1">
    <citation type="journal article" date="2016" name="Nat. Commun.">
        <title>Thousands of microbial genomes shed light on interconnected biogeochemical processes in an aquifer system.</title>
        <authorList>
            <person name="Anantharaman K."/>
            <person name="Brown C.T."/>
            <person name="Hug L.A."/>
            <person name="Sharon I."/>
            <person name="Castelle C.J."/>
            <person name="Probst A.J."/>
            <person name="Thomas B.C."/>
            <person name="Singh A."/>
            <person name="Wilkins M.J."/>
            <person name="Karaoz U."/>
            <person name="Brodie E.L."/>
            <person name="Williams K.H."/>
            <person name="Hubbard S.S."/>
            <person name="Banfield J.F."/>
        </authorList>
    </citation>
    <scope>NUCLEOTIDE SEQUENCE [LARGE SCALE GENOMIC DNA]</scope>
</reference>
<dbReference type="PRINTS" id="PR00131">
    <property type="entry name" value="GLHYDRLASE1"/>
</dbReference>
<dbReference type="InterPro" id="IPR033132">
    <property type="entry name" value="GH_1_N_CS"/>
</dbReference>
<dbReference type="PANTHER" id="PTHR10353">
    <property type="entry name" value="GLYCOSYL HYDROLASE"/>
    <property type="match status" value="1"/>
</dbReference>
<protein>
    <recommendedName>
        <fullName evidence="9">Beta-glucosidase</fullName>
    </recommendedName>
</protein>
<gene>
    <name evidence="7" type="ORF">A2537_03035</name>
</gene>
<dbReference type="GO" id="GO:0008422">
    <property type="term" value="F:beta-glucosidase activity"/>
    <property type="evidence" value="ECO:0007669"/>
    <property type="project" value="TreeGrafter"/>
</dbReference>
<keyword evidence="3 6" id="KW-0326">Glycosidase</keyword>
<accession>A0A1F6NZ69</accession>
<dbReference type="InterPro" id="IPR017853">
    <property type="entry name" value="GH"/>
</dbReference>
<comment type="similarity">
    <text evidence="1 5">Belongs to the glycosyl hydrolase 1 family.</text>
</comment>
<dbReference type="GO" id="GO:0005975">
    <property type="term" value="P:carbohydrate metabolic process"/>
    <property type="evidence" value="ECO:0007669"/>
    <property type="project" value="InterPro"/>
</dbReference>
<evidence type="ECO:0000256" key="2">
    <source>
        <dbReference type="ARBA" id="ARBA00022801"/>
    </source>
</evidence>
<dbReference type="PROSITE" id="PS00572">
    <property type="entry name" value="GLYCOSYL_HYDROL_F1_1"/>
    <property type="match status" value="1"/>
</dbReference>
<evidence type="ECO:0000256" key="1">
    <source>
        <dbReference type="ARBA" id="ARBA00010838"/>
    </source>
</evidence>
<dbReference type="EMBL" id="MFRC01000055">
    <property type="protein sequence ID" value="OGH88954.1"/>
    <property type="molecule type" value="Genomic_DNA"/>
</dbReference>
<dbReference type="InterPro" id="IPR001360">
    <property type="entry name" value="Glyco_hydro_1"/>
</dbReference>
<feature type="active site" description="Nucleophile" evidence="4">
    <location>
        <position position="317"/>
    </location>
</feature>
<name>A0A1F6NZ69_9BACT</name>
<dbReference type="InterPro" id="IPR018120">
    <property type="entry name" value="Glyco_hydro_1_AS"/>
</dbReference>
<dbReference type="SUPFAM" id="SSF51445">
    <property type="entry name" value="(Trans)glycosidases"/>
    <property type="match status" value="1"/>
</dbReference>
<evidence type="ECO:0000256" key="3">
    <source>
        <dbReference type="ARBA" id="ARBA00023295"/>
    </source>
</evidence>
<evidence type="ECO:0000256" key="5">
    <source>
        <dbReference type="RuleBase" id="RU003690"/>
    </source>
</evidence>